<evidence type="ECO:0000256" key="1">
    <source>
        <dbReference type="SAM" id="Phobius"/>
    </source>
</evidence>
<reference evidence="2 3" key="1">
    <citation type="submission" date="2022-01" db="EMBL/GenBank/DDBJ databases">
        <title>A chromosomal length assembly of Cordylochernes scorpioides.</title>
        <authorList>
            <person name="Zeh D."/>
            <person name="Zeh J."/>
        </authorList>
    </citation>
    <scope>NUCLEOTIDE SEQUENCE [LARGE SCALE GENOMIC DNA]</scope>
    <source>
        <strain evidence="2">IN4F17</strain>
        <tissue evidence="2">Whole Body</tissue>
    </source>
</reference>
<dbReference type="Proteomes" id="UP001235939">
    <property type="component" value="Chromosome 05"/>
</dbReference>
<sequence>MHVSCHLVVILDIFYWAVTIPLLTISTEFTAMRKFIVSRFKIGEENIEYEERHGQEISVNTEKLVTKTIRMLAEESNINRETIRQILVENLGKKKIVFSARFVSHFLSDDQKHERIEYSKVILKIALVETKIN</sequence>
<name>A0ABY6KJU6_9ARAC</name>
<accession>A0ABY6KJU6</accession>
<keyword evidence="1" id="KW-0472">Membrane</keyword>
<evidence type="ECO:0000313" key="2">
    <source>
        <dbReference type="EMBL" id="UYV68038.1"/>
    </source>
</evidence>
<keyword evidence="1" id="KW-1133">Transmembrane helix</keyword>
<gene>
    <name evidence="2" type="ORF">LAZ67_5002883</name>
</gene>
<feature type="transmembrane region" description="Helical" evidence="1">
    <location>
        <begin position="6"/>
        <end position="25"/>
    </location>
</feature>
<protein>
    <submittedName>
        <fullName evidence="2">Uncharacterized protein</fullName>
    </submittedName>
</protein>
<evidence type="ECO:0000313" key="3">
    <source>
        <dbReference type="Proteomes" id="UP001235939"/>
    </source>
</evidence>
<organism evidence="2 3">
    <name type="scientific">Cordylochernes scorpioides</name>
    <dbReference type="NCBI Taxonomy" id="51811"/>
    <lineage>
        <taxon>Eukaryota</taxon>
        <taxon>Metazoa</taxon>
        <taxon>Ecdysozoa</taxon>
        <taxon>Arthropoda</taxon>
        <taxon>Chelicerata</taxon>
        <taxon>Arachnida</taxon>
        <taxon>Pseudoscorpiones</taxon>
        <taxon>Cheliferoidea</taxon>
        <taxon>Chernetidae</taxon>
        <taxon>Cordylochernes</taxon>
    </lineage>
</organism>
<keyword evidence="1" id="KW-0812">Transmembrane</keyword>
<proteinExistence type="predicted"/>
<dbReference type="EMBL" id="CP092867">
    <property type="protein sequence ID" value="UYV68038.1"/>
    <property type="molecule type" value="Genomic_DNA"/>
</dbReference>
<keyword evidence="3" id="KW-1185">Reference proteome</keyword>